<dbReference type="RefSeq" id="WP_379868035.1">
    <property type="nucleotide sequence ID" value="NZ_JBHTBH010000001.1"/>
</dbReference>
<dbReference type="InterPro" id="IPR000669">
    <property type="entry name" value="Mannitol_DH"/>
</dbReference>
<dbReference type="PANTHER" id="PTHR43362">
    <property type="entry name" value="MANNITOL DEHYDROGENASE DSF1-RELATED"/>
    <property type="match status" value="1"/>
</dbReference>
<organism evidence="9 10">
    <name type="scientific">Marinactinospora rubrisoli</name>
    <dbReference type="NCBI Taxonomy" id="2715399"/>
    <lineage>
        <taxon>Bacteria</taxon>
        <taxon>Bacillati</taxon>
        <taxon>Actinomycetota</taxon>
        <taxon>Actinomycetes</taxon>
        <taxon>Streptosporangiales</taxon>
        <taxon>Nocardiopsidaceae</taxon>
        <taxon>Marinactinospora</taxon>
    </lineage>
</organism>
<accession>A0ABW2KAJ0</accession>
<comment type="similarity">
    <text evidence="1">Belongs to the mannitol dehydrogenase family.</text>
</comment>
<evidence type="ECO:0000256" key="4">
    <source>
        <dbReference type="ARBA" id="ARBA00023002"/>
    </source>
</evidence>
<evidence type="ECO:0000256" key="6">
    <source>
        <dbReference type="ARBA" id="ARBA00048615"/>
    </source>
</evidence>
<dbReference type="SUPFAM" id="SSF51735">
    <property type="entry name" value="NAD(P)-binding Rossmann-fold domains"/>
    <property type="match status" value="1"/>
</dbReference>
<evidence type="ECO:0000256" key="2">
    <source>
        <dbReference type="ARBA" id="ARBA00012939"/>
    </source>
</evidence>
<dbReference type="InterPro" id="IPR050988">
    <property type="entry name" value="Mannitol_DH/Oxidoreductase"/>
</dbReference>
<evidence type="ECO:0000256" key="3">
    <source>
        <dbReference type="ARBA" id="ARBA00016219"/>
    </source>
</evidence>
<feature type="domain" description="Mannitol dehydrogenase C-terminal" evidence="8">
    <location>
        <begin position="287"/>
        <end position="480"/>
    </location>
</feature>
<dbReference type="InterPro" id="IPR013118">
    <property type="entry name" value="Mannitol_DH_C"/>
</dbReference>
<evidence type="ECO:0000259" key="8">
    <source>
        <dbReference type="Pfam" id="PF08125"/>
    </source>
</evidence>
<dbReference type="InterPro" id="IPR008927">
    <property type="entry name" value="6-PGluconate_DH-like_C_sf"/>
</dbReference>
<evidence type="ECO:0000256" key="1">
    <source>
        <dbReference type="ARBA" id="ARBA00006541"/>
    </source>
</evidence>
<dbReference type="SUPFAM" id="SSF48179">
    <property type="entry name" value="6-phosphogluconate dehydrogenase C-terminal domain-like"/>
    <property type="match status" value="1"/>
</dbReference>
<keyword evidence="4 9" id="KW-0560">Oxidoreductase</keyword>
<comment type="caution">
    <text evidence="9">The sequence shown here is derived from an EMBL/GenBank/DDBJ whole genome shotgun (WGS) entry which is preliminary data.</text>
</comment>
<evidence type="ECO:0000256" key="5">
    <source>
        <dbReference type="ARBA" id="ARBA00023027"/>
    </source>
</evidence>
<proteinExistence type="inferred from homology"/>
<dbReference type="EC" id="1.1.1.17" evidence="2"/>
<evidence type="ECO:0000259" key="7">
    <source>
        <dbReference type="Pfam" id="PF01232"/>
    </source>
</evidence>
<dbReference type="InterPro" id="IPR023027">
    <property type="entry name" value="Mannitol_DH_CS"/>
</dbReference>
<dbReference type="PANTHER" id="PTHR43362:SF1">
    <property type="entry name" value="MANNITOL DEHYDROGENASE 2-RELATED"/>
    <property type="match status" value="1"/>
</dbReference>
<dbReference type="InterPro" id="IPR013328">
    <property type="entry name" value="6PGD_dom2"/>
</dbReference>
<keyword evidence="5" id="KW-0520">NAD</keyword>
<keyword evidence="10" id="KW-1185">Reference proteome</keyword>
<dbReference type="Proteomes" id="UP001596540">
    <property type="component" value="Unassembled WGS sequence"/>
</dbReference>
<dbReference type="EMBL" id="JBHTBH010000001">
    <property type="protein sequence ID" value="MFC7326261.1"/>
    <property type="molecule type" value="Genomic_DNA"/>
</dbReference>
<name>A0ABW2KAJ0_9ACTN</name>
<evidence type="ECO:0000313" key="10">
    <source>
        <dbReference type="Proteomes" id="UP001596540"/>
    </source>
</evidence>
<comment type="catalytic activity">
    <reaction evidence="6">
        <text>D-mannitol 1-phosphate + NAD(+) = beta-D-fructose 6-phosphate + NADH + H(+)</text>
        <dbReference type="Rhea" id="RHEA:19661"/>
        <dbReference type="ChEBI" id="CHEBI:15378"/>
        <dbReference type="ChEBI" id="CHEBI:57540"/>
        <dbReference type="ChEBI" id="CHEBI:57634"/>
        <dbReference type="ChEBI" id="CHEBI:57945"/>
        <dbReference type="ChEBI" id="CHEBI:61381"/>
        <dbReference type="EC" id="1.1.1.17"/>
    </reaction>
</comment>
<sequence length="510" mass="54124">MTTLPQPISAATLPASVRGHHRTGLETGLVHLGLGNFHRAHQAVYTAAALAEEDGPWGVHAFATRSRAVVAALRDQDLLSTVVELAPGSTAVTAPAVHTRADVAADDPGLVVAAIAERRTRVVTLTVTENGYTYAPATHRLDLDDPRVRQDLRDGGAPVTVIGQLVRGLQQRLRRHGAPVTILSCDNLSGNGEHTARLVREFTAELPAAEQAELLPWLDEAVTFPSSMVDRIVPATTDAHRATVARRLGLRDRVPVPAEPFSMWVMEEAFAAGRPRWEAGGALFTDHVEPYELLKLRLLNGTHSLIAYLGALSGAATIPDAVARPFVERAARAVLHDEYAPTLAVPDGVDLDRYVAQLFDRWANTALGHRTSQVGSDGSVKLAQRVPEPALFHLANGRIPQHLALTVAAYLCCLAPRPGADPGPHAATMSDPARDRLAERSARTASTRAFVAGVLAEDHLLTPDVGADSAFVHRVAELVDVITAHGPEAAAAEAAAGAATATARSTANRT</sequence>
<gene>
    <name evidence="9" type="ORF">ACFQRF_00790</name>
</gene>
<protein>
    <recommendedName>
        <fullName evidence="3">Mannitol-1-phosphate 5-dehydrogenase</fullName>
        <ecNumber evidence="2">1.1.1.17</ecNumber>
    </recommendedName>
</protein>
<dbReference type="PROSITE" id="PS00974">
    <property type="entry name" value="MANNITOL_DHGENASE"/>
    <property type="match status" value="1"/>
</dbReference>
<dbReference type="InterPro" id="IPR036291">
    <property type="entry name" value="NAD(P)-bd_dom_sf"/>
</dbReference>
<reference evidence="10" key="1">
    <citation type="journal article" date="2019" name="Int. J. Syst. Evol. Microbiol.">
        <title>The Global Catalogue of Microorganisms (GCM) 10K type strain sequencing project: providing services to taxonomists for standard genome sequencing and annotation.</title>
        <authorList>
            <consortium name="The Broad Institute Genomics Platform"/>
            <consortium name="The Broad Institute Genome Sequencing Center for Infectious Disease"/>
            <person name="Wu L."/>
            <person name="Ma J."/>
        </authorList>
    </citation>
    <scope>NUCLEOTIDE SEQUENCE [LARGE SCALE GENOMIC DNA]</scope>
    <source>
        <strain evidence="10">CGMCC 4.7382</strain>
    </source>
</reference>
<dbReference type="InterPro" id="IPR013131">
    <property type="entry name" value="Mannitol_DH_N"/>
</dbReference>
<evidence type="ECO:0000313" key="9">
    <source>
        <dbReference type="EMBL" id="MFC7326261.1"/>
    </source>
</evidence>
<dbReference type="Pfam" id="PF01232">
    <property type="entry name" value="Mannitol_dh"/>
    <property type="match status" value="1"/>
</dbReference>
<dbReference type="GO" id="GO:0016491">
    <property type="term" value="F:oxidoreductase activity"/>
    <property type="evidence" value="ECO:0007669"/>
    <property type="project" value="UniProtKB-KW"/>
</dbReference>
<dbReference type="Pfam" id="PF08125">
    <property type="entry name" value="Mannitol_dh_C"/>
    <property type="match status" value="1"/>
</dbReference>
<dbReference type="Gene3D" id="3.40.50.720">
    <property type="entry name" value="NAD(P)-binding Rossmann-like Domain"/>
    <property type="match status" value="1"/>
</dbReference>
<dbReference type="Gene3D" id="1.10.1040.10">
    <property type="entry name" value="N-(1-d-carboxylethyl)-l-norvaline Dehydrogenase, domain 2"/>
    <property type="match status" value="1"/>
</dbReference>
<dbReference type="PRINTS" id="PR00084">
    <property type="entry name" value="MTLDHDRGNASE"/>
</dbReference>
<feature type="domain" description="Mannitol dehydrogenase N-terminal" evidence="7">
    <location>
        <begin position="29"/>
        <end position="278"/>
    </location>
</feature>